<gene>
    <name evidence="1" type="ORF">CIB87_02690</name>
</gene>
<dbReference type="EMBL" id="CP022674">
    <property type="protein sequence ID" value="AXI27971.1"/>
    <property type="molecule type" value="Genomic_DNA"/>
</dbReference>
<proteinExistence type="predicted"/>
<organism evidence="1 2">
    <name type="scientific">Priestia megaterium</name>
    <name type="common">Bacillus megaterium</name>
    <dbReference type="NCBI Taxonomy" id="1404"/>
    <lineage>
        <taxon>Bacteria</taxon>
        <taxon>Bacillati</taxon>
        <taxon>Bacillota</taxon>
        <taxon>Bacilli</taxon>
        <taxon>Bacillales</taxon>
        <taxon>Bacillaceae</taxon>
        <taxon>Priestia</taxon>
    </lineage>
</organism>
<accession>A0AA86LU00</accession>
<dbReference type="Proteomes" id="UP000253834">
    <property type="component" value="Chromosome"/>
</dbReference>
<evidence type="ECO:0000313" key="1">
    <source>
        <dbReference type="EMBL" id="AXI27971.1"/>
    </source>
</evidence>
<sequence>MICECGTSRVGNAKFCVECGNRFQLSDEEEFLLQQQKLIRNVHTSKEQFKEHIVSNLFESDHNPLMNQYTDYLTTVREYINYCEENADRIVQFILSAKDKNEAMERFLNDLKKGNSEFEYVLDEVVSMFSIAEHTKENFKPESFLNNCLETHKKMDKKYQQDYKRLADGYKDSKYISKLNQEEIDKCENAAKEFKNREMACIIMEELHQNEKLLPLIRYRYIYTGGKYPKTKDKGANHKSAATSIIEQDNQPYTNGVLDVLEIALAFTSPVSAARYIITKLKDK</sequence>
<reference evidence="1 2" key="1">
    <citation type="submission" date="2017-07" db="EMBL/GenBank/DDBJ databases">
        <title>Isolation and development of strain Bacillus megaterium SR7 for enhanced growth and metabolite production under supercritical carbon dioxide.</title>
        <authorList>
            <person name="Freedman A.J.E."/>
            <person name="Peet K.C."/>
            <person name="Boock J.T."/>
            <person name="Penn K."/>
            <person name="Prather K.L.J."/>
            <person name="Thompson J.R."/>
        </authorList>
    </citation>
    <scope>NUCLEOTIDE SEQUENCE [LARGE SCALE GENOMIC DNA]</scope>
    <source>
        <strain evidence="1 2">SR7</strain>
    </source>
</reference>
<protein>
    <submittedName>
        <fullName evidence="1">Uncharacterized protein</fullName>
    </submittedName>
</protein>
<name>A0AA86LU00_PRIMG</name>
<evidence type="ECO:0000313" key="2">
    <source>
        <dbReference type="Proteomes" id="UP000253834"/>
    </source>
</evidence>
<dbReference type="AlphaFoldDB" id="A0AA86LU00"/>